<evidence type="ECO:0000313" key="1">
    <source>
        <dbReference type="EMBL" id="KAH9777496.1"/>
    </source>
</evidence>
<name>A0ACB8LVL3_CITSI</name>
<accession>A0ACB8LVL3</accession>
<dbReference type="Proteomes" id="UP000829398">
    <property type="component" value="Chromosome 3"/>
</dbReference>
<organism evidence="1 2">
    <name type="scientific">Citrus sinensis</name>
    <name type="common">Sweet orange</name>
    <name type="synonym">Citrus aurantium var. sinensis</name>
    <dbReference type="NCBI Taxonomy" id="2711"/>
    <lineage>
        <taxon>Eukaryota</taxon>
        <taxon>Viridiplantae</taxon>
        <taxon>Streptophyta</taxon>
        <taxon>Embryophyta</taxon>
        <taxon>Tracheophyta</taxon>
        <taxon>Spermatophyta</taxon>
        <taxon>Magnoliopsida</taxon>
        <taxon>eudicotyledons</taxon>
        <taxon>Gunneridae</taxon>
        <taxon>Pentapetalae</taxon>
        <taxon>rosids</taxon>
        <taxon>malvids</taxon>
        <taxon>Sapindales</taxon>
        <taxon>Rutaceae</taxon>
        <taxon>Aurantioideae</taxon>
        <taxon>Citrus</taxon>
    </lineage>
</organism>
<comment type="caution">
    <text evidence="1">The sequence shown here is derived from an EMBL/GenBank/DDBJ whole genome shotgun (WGS) entry which is preliminary data.</text>
</comment>
<dbReference type="EMBL" id="CM039172">
    <property type="protein sequence ID" value="KAH9777496.1"/>
    <property type="molecule type" value="Genomic_DNA"/>
</dbReference>
<evidence type="ECO:0000313" key="2">
    <source>
        <dbReference type="Proteomes" id="UP000829398"/>
    </source>
</evidence>
<gene>
    <name evidence="1" type="ORF">KPL71_007043</name>
</gene>
<protein>
    <submittedName>
        <fullName evidence="1">Uncharacterized protein</fullName>
    </submittedName>
</protein>
<keyword evidence="2" id="KW-1185">Reference proteome</keyword>
<sequence length="156" mass="17985">MKLGGTPVSVILIMFAAAFLFLKHSLFSNPLLLFSLFNTIVLAIMVGSFRPCTYEVDEILHFFCSSDELEVVDMHENIMEYSDDEDDYDHEYHGSDGYDEDDDDNGSDDEVGWEDDDNSRDDEGCDDNLQKRIEDFIAEAYNRWKEEKLRDKLGPS</sequence>
<reference evidence="2" key="1">
    <citation type="journal article" date="2023" name="Hortic. Res.">
        <title>A chromosome-level phased genome enabling allele-level studies in sweet orange: a case study on citrus Huanglongbing tolerance.</title>
        <authorList>
            <person name="Wu B."/>
            <person name="Yu Q."/>
            <person name="Deng Z."/>
            <person name="Duan Y."/>
            <person name="Luo F."/>
            <person name="Gmitter F. Jr."/>
        </authorList>
    </citation>
    <scope>NUCLEOTIDE SEQUENCE [LARGE SCALE GENOMIC DNA]</scope>
    <source>
        <strain evidence="2">cv. Valencia</strain>
    </source>
</reference>
<proteinExistence type="predicted"/>